<keyword evidence="6" id="KW-0902">Two-component regulatory system</keyword>
<dbReference type="PROSITE" id="PS50109">
    <property type="entry name" value="HIS_KIN"/>
    <property type="match status" value="1"/>
</dbReference>
<proteinExistence type="predicted"/>
<dbReference type="Gene3D" id="1.10.287.130">
    <property type="match status" value="1"/>
</dbReference>
<dbReference type="EMBL" id="LCBL01000002">
    <property type="protein sequence ID" value="KKS09495.1"/>
    <property type="molecule type" value="Genomic_DNA"/>
</dbReference>
<dbReference type="CDD" id="cd00082">
    <property type="entry name" value="HisKA"/>
    <property type="match status" value="1"/>
</dbReference>
<keyword evidence="7" id="KW-1133">Transmembrane helix</keyword>
<feature type="domain" description="Histidine kinase" evidence="8">
    <location>
        <begin position="122"/>
        <end position="338"/>
    </location>
</feature>
<reference evidence="9 10" key="1">
    <citation type="journal article" date="2015" name="Nature">
        <title>rRNA introns, odd ribosomes, and small enigmatic genomes across a large radiation of phyla.</title>
        <authorList>
            <person name="Brown C.T."/>
            <person name="Hug L.A."/>
            <person name="Thomas B.C."/>
            <person name="Sharon I."/>
            <person name="Castelle C.J."/>
            <person name="Singh A."/>
            <person name="Wilkins M.J."/>
            <person name="Williams K.H."/>
            <person name="Banfield J.F."/>
        </authorList>
    </citation>
    <scope>NUCLEOTIDE SEQUENCE [LARGE SCALE GENOMIC DNA]</scope>
</reference>
<evidence type="ECO:0000313" key="9">
    <source>
        <dbReference type="EMBL" id="KKS09495.1"/>
    </source>
</evidence>
<dbReference type="Gene3D" id="3.30.565.10">
    <property type="entry name" value="Histidine kinase-like ATPase, C-terminal domain"/>
    <property type="match status" value="1"/>
</dbReference>
<dbReference type="SMART" id="SM00387">
    <property type="entry name" value="HATPase_c"/>
    <property type="match status" value="1"/>
</dbReference>
<dbReference type="PANTHER" id="PTHR45453:SF1">
    <property type="entry name" value="PHOSPHATE REGULON SENSOR PROTEIN PHOR"/>
    <property type="match status" value="1"/>
</dbReference>
<feature type="transmembrane region" description="Helical" evidence="7">
    <location>
        <begin position="12"/>
        <end position="32"/>
    </location>
</feature>
<dbReference type="InterPro" id="IPR003661">
    <property type="entry name" value="HisK_dim/P_dom"/>
</dbReference>
<dbReference type="InterPro" id="IPR050351">
    <property type="entry name" value="BphY/WalK/GraS-like"/>
</dbReference>
<dbReference type="InterPro" id="IPR036097">
    <property type="entry name" value="HisK_dim/P_sf"/>
</dbReference>
<dbReference type="SUPFAM" id="SSF55874">
    <property type="entry name" value="ATPase domain of HSP90 chaperone/DNA topoisomerase II/histidine kinase"/>
    <property type="match status" value="1"/>
</dbReference>
<evidence type="ECO:0000256" key="5">
    <source>
        <dbReference type="ARBA" id="ARBA00022777"/>
    </source>
</evidence>
<dbReference type="GO" id="GO:0000155">
    <property type="term" value="F:phosphorelay sensor kinase activity"/>
    <property type="evidence" value="ECO:0007669"/>
    <property type="project" value="InterPro"/>
</dbReference>
<dbReference type="GO" id="GO:0005886">
    <property type="term" value="C:plasma membrane"/>
    <property type="evidence" value="ECO:0007669"/>
    <property type="project" value="TreeGrafter"/>
</dbReference>
<dbReference type="PATRIC" id="fig|1618344.3.peg.612"/>
<dbReference type="PANTHER" id="PTHR45453">
    <property type="entry name" value="PHOSPHATE REGULON SENSOR PROTEIN PHOR"/>
    <property type="match status" value="1"/>
</dbReference>
<dbReference type="GO" id="GO:0004721">
    <property type="term" value="F:phosphoprotein phosphatase activity"/>
    <property type="evidence" value="ECO:0007669"/>
    <property type="project" value="TreeGrafter"/>
</dbReference>
<organism evidence="9 10">
    <name type="scientific">candidate division CPR2 bacterium GW2011_GWC1_41_48</name>
    <dbReference type="NCBI Taxonomy" id="1618344"/>
    <lineage>
        <taxon>Bacteria</taxon>
        <taxon>Bacteria division CPR2</taxon>
    </lineage>
</organism>
<dbReference type="SUPFAM" id="SSF47384">
    <property type="entry name" value="Homodimeric domain of signal transducing histidine kinase"/>
    <property type="match status" value="1"/>
</dbReference>
<dbReference type="SMART" id="SM00388">
    <property type="entry name" value="HisKA"/>
    <property type="match status" value="1"/>
</dbReference>
<keyword evidence="5 9" id="KW-0418">Kinase</keyword>
<sequence length="340" mass="38392">MSFKRAYLKLTLFYIVIAMLISIFFSVVLYRISATELNTGSIRQGKVMRELTNGKNMPRTLAELEKMRLDQLEESNDRLKIDLIYFNLVILILSGGASYLLARRTLKPIEEMVDVQNRFTTDASHELRTPLTAMKTEIEVSLRDKKFNLEGAKDLLQSNLEEISKLETLSKGLLSLAQYEDQTKVPFSKVSLSKIIEDAYKKIESLSKKKEIEIEFDVNDFFVSGISQSLTELMVILMDNAIKYSPNRSKIFVSTSLVGKHAVIKVKDEGIGIKASDQPHIFDRFYRADLSRTKNNASGYGLGLSIAKKILDIHKGKVEVDSTPGKGTTFIIKLPLQPNP</sequence>
<dbReference type="Proteomes" id="UP000033869">
    <property type="component" value="Unassembled WGS sequence"/>
</dbReference>
<evidence type="ECO:0000313" key="10">
    <source>
        <dbReference type="Proteomes" id="UP000033869"/>
    </source>
</evidence>
<protein>
    <recommendedName>
        <fullName evidence="2">histidine kinase</fullName>
        <ecNumber evidence="2">2.7.13.3</ecNumber>
    </recommendedName>
</protein>
<dbReference type="FunFam" id="3.30.565.10:FF:000006">
    <property type="entry name" value="Sensor histidine kinase WalK"/>
    <property type="match status" value="1"/>
</dbReference>
<dbReference type="InterPro" id="IPR003594">
    <property type="entry name" value="HATPase_dom"/>
</dbReference>
<keyword evidence="4" id="KW-0808">Transferase</keyword>
<keyword evidence="7" id="KW-0812">Transmembrane</keyword>
<keyword evidence="3" id="KW-0597">Phosphoprotein</keyword>
<dbReference type="GO" id="GO:0016036">
    <property type="term" value="P:cellular response to phosphate starvation"/>
    <property type="evidence" value="ECO:0007669"/>
    <property type="project" value="TreeGrafter"/>
</dbReference>
<accession>A0A0G0W935</accession>
<name>A0A0G0W935_UNCC2</name>
<evidence type="ECO:0000256" key="3">
    <source>
        <dbReference type="ARBA" id="ARBA00022553"/>
    </source>
</evidence>
<dbReference type="AlphaFoldDB" id="A0A0G0W935"/>
<evidence type="ECO:0000256" key="6">
    <source>
        <dbReference type="ARBA" id="ARBA00023012"/>
    </source>
</evidence>
<gene>
    <name evidence="9" type="ORF">UU65_C0002G0273</name>
</gene>
<dbReference type="InterPro" id="IPR004358">
    <property type="entry name" value="Sig_transdc_His_kin-like_C"/>
</dbReference>
<evidence type="ECO:0000256" key="2">
    <source>
        <dbReference type="ARBA" id="ARBA00012438"/>
    </source>
</evidence>
<dbReference type="CDD" id="cd00075">
    <property type="entry name" value="HATPase"/>
    <property type="match status" value="1"/>
</dbReference>
<comment type="caution">
    <text evidence="9">The sequence shown here is derived from an EMBL/GenBank/DDBJ whole genome shotgun (WGS) entry which is preliminary data.</text>
</comment>
<evidence type="ECO:0000256" key="4">
    <source>
        <dbReference type="ARBA" id="ARBA00022679"/>
    </source>
</evidence>
<feature type="transmembrane region" description="Helical" evidence="7">
    <location>
        <begin position="83"/>
        <end position="102"/>
    </location>
</feature>
<dbReference type="InterPro" id="IPR005467">
    <property type="entry name" value="His_kinase_dom"/>
</dbReference>
<dbReference type="Pfam" id="PF00512">
    <property type="entry name" value="HisKA"/>
    <property type="match status" value="1"/>
</dbReference>
<evidence type="ECO:0000256" key="7">
    <source>
        <dbReference type="SAM" id="Phobius"/>
    </source>
</evidence>
<keyword evidence="7" id="KW-0472">Membrane</keyword>
<dbReference type="EC" id="2.7.13.3" evidence="2"/>
<dbReference type="PRINTS" id="PR00344">
    <property type="entry name" value="BCTRLSENSOR"/>
</dbReference>
<dbReference type="InterPro" id="IPR036890">
    <property type="entry name" value="HATPase_C_sf"/>
</dbReference>
<evidence type="ECO:0000256" key="1">
    <source>
        <dbReference type="ARBA" id="ARBA00000085"/>
    </source>
</evidence>
<dbReference type="Pfam" id="PF02518">
    <property type="entry name" value="HATPase_c"/>
    <property type="match status" value="1"/>
</dbReference>
<comment type="catalytic activity">
    <reaction evidence="1">
        <text>ATP + protein L-histidine = ADP + protein N-phospho-L-histidine.</text>
        <dbReference type="EC" id="2.7.13.3"/>
    </reaction>
</comment>
<evidence type="ECO:0000259" key="8">
    <source>
        <dbReference type="PROSITE" id="PS50109"/>
    </source>
</evidence>